<dbReference type="EMBL" id="NJHS01000079">
    <property type="protein sequence ID" value="PNJ96042.1"/>
    <property type="molecule type" value="Genomic_DNA"/>
</dbReference>
<evidence type="ECO:0000313" key="2">
    <source>
        <dbReference type="Proteomes" id="UP000236284"/>
    </source>
</evidence>
<name>A0ABX4WLD2_9CYAN</name>
<protein>
    <submittedName>
        <fullName evidence="1">Uncharacterized protein</fullName>
    </submittedName>
</protein>
<gene>
    <name evidence="1" type="ORF">CEP15_11055</name>
</gene>
<reference evidence="1 2" key="1">
    <citation type="submission" date="2017-06" db="EMBL/GenBank/DDBJ databases">
        <title>Genome variation in co-occurring toxic Cylindrospermopsis raciborskii strains determines phenotypic plasticity.</title>
        <authorList>
            <person name="Willis A."/>
            <person name="Woodhouse J."/>
            <person name="Ongley S."/>
            <person name="Jex A."/>
            <person name="Burford M."/>
            <person name="Neilan B."/>
        </authorList>
    </citation>
    <scope>NUCLEOTIDE SEQUENCE [LARGE SCALE GENOMIC DNA]</scope>
    <source>
        <strain evidence="1 2">C07</strain>
    </source>
</reference>
<comment type="caution">
    <text evidence="1">The sequence shown here is derived from an EMBL/GenBank/DDBJ whole genome shotgun (WGS) entry which is preliminary data.</text>
</comment>
<proteinExistence type="predicted"/>
<evidence type="ECO:0000313" key="1">
    <source>
        <dbReference type="EMBL" id="PNJ96042.1"/>
    </source>
</evidence>
<organism evidence="1 2">
    <name type="scientific">Cylindrospermopsis raciborskii C07</name>
    <dbReference type="NCBI Taxonomy" id="2014886"/>
    <lineage>
        <taxon>Bacteria</taxon>
        <taxon>Bacillati</taxon>
        <taxon>Cyanobacteriota</taxon>
        <taxon>Cyanophyceae</taxon>
        <taxon>Nostocales</taxon>
        <taxon>Aphanizomenonaceae</taxon>
        <taxon>Cylindrospermopsis</taxon>
    </lineage>
</organism>
<accession>A0ABX4WLD2</accession>
<sequence>MGGFGPFISPGEFTFASASNTIESTGFISRGKEEVAGSDAFLYFWRKVVFGGFEVVEGKTTGNRVVGK</sequence>
<keyword evidence="2" id="KW-1185">Reference proteome</keyword>
<dbReference type="Proteomes" id="UP000236284">
    <property type="component" value="Unassembled WGS sequence"/>
</dbReference>